<dbReference type="RefSeq" id="XP_018322269.1">
    <property type="nucleotide sequence ID" value="XM_018466767.2"/>
</dbReference>
<organism evidence="3 4">
    <name type="scientific">Agrilus planipennis</name>
    <name type="common">Emerald ash borer</name>
    <name type="synonym">Agrilus marcopoli</name>
    <dbReference type="NCBI Taxonomy" id="224129"/>
    <lineage>
        <taxon>Eukaryota</taxon>
        <taxon>Metazoa</taxon>
        <taxon>Ecdysozoa</taxon>
        <taxon>Arthropoda</taxon>
        <taxon>Hexapoda</taxon>
        <taxon>Insecta</taxon>
        <taxon>Pterygota</taxon>
        <taxon>Neoptera</taxon>
        <taxon>Endopterygota</taxon>
        <taxon>Coleoptera</taxon>
        <taxon>Polyphaga</taxon>
        <taxon>Elateriformia</taxon>
        <taxon>Buprestoidea</taxon>
        <taxon>Buprestidae</taxon>
        <taxon>Agrilinae</taxon>
        <taxon>Agrilus</taxon>
    </lineage>
</organism>
<feature type="transmembrane region" description="Helical" evidence="2">
    <location>
        <begin position="51"/>
        <end position="72"/>
    </location>
</feature>
<dbReference type="Pfam" id="PF00106">
    <property type="entry name" value="adh_short"/>
    <property type="match status" value="1"/>
</dbReference>
<dbReference type="Proteomes" id="UP000192223">
    <property type="component" value="Unplaced"/>
</dbReference>
<dbReference type="FunCoup" id="A0A1W4WEA4">
    <property type="interactions" value="19"/>
</dbReference>
<dbReference type="PANTHER" id="PTHR43313">
    <property type="entry name" value="SHORT-CHAIN DEHYDROGENASE/REDUCTASE FAMILY 9C"/>
    <property type="match status" value="1"/>
</dbReference>
<feature type="compositionally biased region" description="Basic residues" evidence="1">
    <location>
        <begin position="1"/>
        <end position="11"/>
    </location>
</feature>
<gene>
    <name evidence="4" type="primary">LOC108734986</name>
</gene>
<sequence length="392" mass="43536">MSGPFKRRPSLKKPPSIGLVKSPSRRRSSAALLQPIPQSQQEVPWDLLDRVLPLLFFCHGTALILSNILNLLRISQVTTFTLFIWFTIVTLGAVLFYHNLKVTVAGKAILITGCDSRIGSALARYLDDLGFTVFAGFQNAADNPLAQELKEESSGRLHVLQLDVSSETQILAASLYAVEHLPDGAPGLWAVINAASWIALGEIEWLPPQIIRKATELNFLGPTRLIQIMLPLIRRARGRIVFMTSGLASVASPVRGIHSALLNAIEAEASCLRQELRPRGVEVIVVAPGEYTAGSSWLSDDDIRDQAQEMWLQLCHEQRKSYGEDYFETAVRSLEKFTKGPEADLSPVLRSLTDSVVKTFPLPKYTPITRQEKIQSFIANHLPQTLYNIIYN</sequence>
<keyword evidence="2" id="KW-0472">Membrane</keyword>
<evidence type="ECO:0000313" key="3">
    <source>
        <dbReference type="Proteomes" id="UP000192223"/>
    </source>
</evidence>
<evidence type="ECO:0000256" key="1">
    <source>
        <dbReference type="SAM" id="MobiDB-lite"/>
    </source>
</evidence>
<dbReference type="PANTHER" id="PTHR43313:SF50">
    <property type="entry name" value="GH26015P"/>
    <property type="match status" value="1"/>
</dbReference>
<reference evidence="4" key="1">
    <citation type="submission" date="2025-08" db="UniProtKB">
        <authorList>
            <consortium name="RefSeq"/>
        </authorList>
    </citation>
    <scope>IDENTIFICATION</scope>
    <source>
        <tissue evidence="4">Entire body</tissue>
    </source>
</reference>
<feature type="transmembrane region" description="Helical" evidence="2">
    <location>
        <begin position="79"/>
        <end position="97"/>
    </location>
</feature>
<dbReference type="InterPro" id="IPR036291">
    <property type="entry name" value="NAD(P)-bd_dom_sf"/>
</dbReference>
<proteinExistence type="predicted"/>
<dbReference type="SUPFAM" id="SSF51735">
    <property type="entry name" value="NAD(P)-binding Rossmann-fold domains"/>
    <property type="match status" value="1"/>
</dbReference>
<keyword evidence="3" id="KW-1185">Reference proteome</keyword>
<dbReference type="STRING" id="224129.A0A1W4WEA4"/>
<dbReference type="Gene3D" id="3.40.50.720">
    <property type="entry name" value="NAD(P)-binding Rossmann-like Domain"/>
    <property type="match status" value="1"/>
</dbReference>
<dbReference type="InParanoid" id="A0A1W4WEA4"/>
<evidence type="ECO:0000313" key="4">
    <source>
        <dbReference type="RefSeq" id="XP_018322269.1"/>
    </source>
</evidence>
<dbReference type="GO" id="GO:0008202">
    <property type="term" value="P:steroid metabolic process"/>
    <property type="evidence" value="ECO:0007669"/>
    <property type="project" value="TreeGrafter"/>
</dbReference>
<feature type="region of interest" description="Disordered" evidence="1">
    <location>
        <begin position="1"/>
        <end position="24"/>
    </location>
</feature>
<dbReference type="PRINTS" id="PR00081">
    <property type="entry name" value="GDHRDH"/>
</dbReference>
<dbReference type="GeneID" id="108734986"/>
<evidence type="ECO:0000256" key="2">
    <source>
        <dbReference type="SAM" id="Phobius"/>
    </source>
</evidence>
<protein>
    <submittedName>
        <fullName evidence="4">D-beta-hydroxybutyrate dehydrogenase, mitochondrial</fullName>
    </submittedName>
</protein>
<accession>A0A1W4WEA4</accession>
<dbReference type="InterPro" id="IPR002347">
    <property type="entry name" value="SDR_fam"/>
</dbReference>
<dbReference type="KEGG" id="apln:108734986"/>
<dbReference type="OrthoDB" id="2102561at2759"/>
<dbReference type="AlphaFoldDB" id="A0A1W4WEA4"/>
<keyword evidence="2" id="KW-0812">Transmembrane</keyword>
<name>A0A1W4WEA4_AGRPL</name>
<dbReference type="GO" id="GO:0016491">
    <property type="term" value="F:oxidoreductase activity"/>
    <property type="evidence" value="ECO:0007669"/>
    <property type="project" value="TreeGrafter"/>
</dbReference>
<keyword evidence="2" id="KW-1133">Transmembrane helix</keyword>